<accession>A0A1W1I7S6</accession>
<proteinExistence type="predicted"/>
<gene>
    <name evidence="2" type="ORF">NSJP_2877</name>
</gene>
<dbReference type="PROSITE" id="PS51257">
    <property type="entry name" value="PROKAR_LIPOPROTEIN"/>
    <property type="match status" value="1"/>
</dbReference>
<dbReference type="KEGG" id="nja:NSJP_2877"/>
<dbReference type="RefSeq" id="WP_080887345.1">
    <property type="nucleotide sequence ID" value="NZ_LT828648.1"/>
</dbReference>
<reference evidence="2 3" key="1">
    <citation type="submission" date="2017-03" db="EMBL/GenBank/DDBJ databases">
        <authorList>
            <person name="Afonso C.L."/>
            <person name="Miller P.J."/>
            <person name="Scott M.A."/>
            <person name="Spackman E."/>
            <person name="Goraichik I."/>
            <person name="Dimitrov K.M."/>
            <person name="Suarez D.L."/>
            <person name="Swayne D.E."/>
        </authorList>
    </citation>
    <scope>NUCLEOTIDE SEQUENCE [LARGE SCALE GENOMIC DNA]</scope>
    <source>
        <strain evidence="2">Genome sequencing of Nitrospira japonica strain NJ11</strain>
    </source>
</reference>
<dbReference type="STRING" id="1325564.NSJP_2877"/>
<organism evidence="2 3">
    <name type="scientific">Nitrospira japonica</name>
    <dbReference type="NCBI Taxonomy" id="1325564"/>
    <lineage>
        <taxon>Bacteria</taxon>
        <taxon>Pseudomonadati</taxon>
        <taxon>Nitrospirota</taxon>
        <taxon>Nitrospiria</taxon>
        <taxon>Nitrospirales</taxon>
        <taxon>Nitrospiraceae</taxon>
        <taxon>Nitrospira</taxon>
    </lineage>
</organism>
<evidence type="ECO:0000256" key="1">
    <source>
        <dbReference type="SAM" id="SignalP"/>
    </source>
</evidence>
<evidence type="ECO:0000313" key="3">
    <source>
        <dbReference type="Proteomes" id="UP000192042"/>
    </source>
</evidence>
<dbReference type="EMBL" id="LT828648">
    <property type="protein sequence ID" value="SLM49044.1"/>
    <property type="molecule type" value="Genomic_DNA"/>
</dbReference>
<feature type="signal peptide" evidence="1">
    <location>
        <begin position="1"/>
        <end position="33"/>
    </location>
</feature>
<feature type="chain" id="PRO_5013162033" evidence="1">
    <location>
        <begin position="34"/>
        <end position="145"/>
    </location>
</feature>
<keyword evidence="3" id="KW-1185">Reference proteome</keyword>
<dbReference type="Proteomes" id="UP000192042">
    <property type="component" value="Chromosome I"/>
</dbReference>
<keyword evidence="1" id="KW-0732">Signal</keyword>
<protein>
    <submittedName>
        <fullName evidence="2">Uncharacterized protein</fullName>
    </submittedName>
</protein>
<evidence type="ECO:0000313" key="2">
    <source>
        <dbReference type="EMBL" id="SLM49044.1"/>
    </source>
</evidence>
<sequence length="145" mass="16024">MDQRRTVPRSHPILASLLMLAALVGCSSKPAHYESKWPLVPIQNLNTVVGEWQGVVMKERRVVPAGEVKLMIRENGTYLFVGQTASDMVLGTGNVEVRDGRLEGGSDLRTITGTLHDKKGKPLLFIVAANRQTGDRFHGEFTRTE</sequence>
<dbReference type="AlphaFoldDB" id="A0A1W1I7S6"/>
<name>A0A1W1I7S6_9BACT</name>